<dbReference type="AlphaFoldDB" id="A0A4P8XQ42"/>
<evidence type="ECO:0000313" key="3">
    <source>
        <dbReference type="Proteomes" id="UP000300879"/>
    </source>
</evidence>
<feature type="compositionally biased region" description="Pro residues" evidence="1">
    <location>
        <begin position="38"/>
        <end position="47"/>
    </location>
</feature>
<proteinExistence type="predicted"/>
<evidence type="ECO:0000313" key="2">
    <source>
        <dbReference type="EMBL" id="QCT04808.1"/>
    </source>
</evidence>
<accession>A0A4P8XQ42</accession>
<dbReference type="KEGG" id="palo:E6C60_4103"/>
<name>A0A4P8XQ42_9BACL</name>
<dbReference type="Proteomes" id="UP000300879">
    <property type="component" value="Chromosome"/>
</dbReference>
<sequence>MFGGYPGLTPFGYGGRPPMGSPGPGGPSFGGYPGGPVFGPPGRPPQGNPGGTPESSATANPSGAGAAGGMGGLFNTVNRYMPMIKIGMNVVKSIWPLVGMLSI</sequence>
<feature type="compositionally biased region" description="Gly residues" evidence="1">
    <location>
        <begin position="1"/>
        <end position="18"/>
    </location>
</feature>
<evidence type="ECO:0000256" key="1">
    <source>
        <dbReference type="SAM" id="MobiDB-lite"/>
    </source>
</evidence>
<reference evidence="2 3" key="1">
    <citation type="submission" date="2019-05" db="EMBL/GenBank/DDBJ databases">
        <authorList>
            <person name="Chen C."/>
        </authorList>
    </citation>
    <scope>NUCLEOTIDE SEQUENCE [LARGE SCALE GENOMIC DNA]</scope>
    <source>
        <strain evidence="2 3">HB172198</strain>
    </source>
</reference>
<dbReference type="EMBL" id="CP040396">
    <property type="protein sequence ID" value="QCT04808.1"/>
    <property type="molecule type" value="Genomic_DNA"/>
</dbReference>
<gene>
    <name evidence="2" type="ORF">E6C60_4103</name>
</gene>
<keyword evidence="3" id="KW-1185">Reference proteome</keyword>
<feature type="region of interest" description="Disordered" evidence="1">
    <location>
        <begin position="1"/>
        <end position="68"/>
    </location>
</feature>
<protein>
    <submittedName>
        <fullName evidence="2">Uncharacterized protein</fullName>
    </submittedName>
</protein>
<organism evidence="2 3">
    <name type="scientific">Paenibacillus algicola</name>
    <dbReference type="NCBI Taxonomy" id="2565926"/>
    <lineage>
        <taxon>Bacteria</taxon>
        <taxon>Bacillati</taxon>
        <taxon>Bacillota</taxon>
        <taxon>Bacilli</taxon>
        <taxon>Bacillales</taxon>
        <taxon>Paenibacillaceae</taxon>
        <taxon>Paenibacillus</taxon>
    </lineage>
</organism>
<feature type="compositionally biased region" description="Gly residues" evidence="1">
    <location>
        <begin position="26"/>
        <end position="37"/>
    </location>
</feature>